<protein>
    <submittedName>
        <fullName evidence="3">RNA recognition motif domain-containing protein</fullName>
    </submittedName>
</protein>
<dbReference type="PANTHER" id="PTHR48034">
    <property type="entry name" value="TRANSFORMER-2 SEX-DETERMINING PROTEIN-RELATED"/>
    <property type="match status" value="1"/>
</dbReference>
<dbReference type="SUPFAM" id="SSF54928">
    <property type="entry name" value="RNA-binding domain, RBD"/>
    <property type="match status" value="1"/>
</dbReference>
<dbReference type="RefSeq" id="WP_386094646.1">
    <property type="nucleotide sequence ID" value="NZ_JBHUOZ010000001.1"/>
</dbReference>
<dbReference type="InterPro" id="IPR035979">
    <property type="entry name" value="RBD_domain_sf"/>
</dbReference>
<sequence>MNMYVSNLSFNTSENDLQQLFSEYGTVSSLKIITDRQTGQSRGFAFVEMDIDDEANHAIENLNNKEVQGRQISVSVAREKAKRDPRNNW</sequence>
<dbReference type="CDD" id="cd21608">
    <property type="entry name" value="RRM2_NsCP33_like"/>
    <property type="match status" value="1"/>
</dbReference>
<keyword evidence="4" id="KW-1185">Reference proteome</keyword>
<dbReference type="InterPro" id="IPR048289">
    <property type="entry name" value="RRM2_NsCP33-like"/>
</dbReference>
<dbReference type="SMART" id="SM00360">
    <property type="entry name" value="RRM"/>
    <property type="match status" value="1"/>
</dbReference>
<dbReference type="Proteomes" id="UP001597511">
    <property type="component" value="Unassembled WGS sequence"/>
</dbReference>
<proteinExistence type="predicted"/>
<dbReference type="InterPro" id="IPR000504">
    <property type="entry name" value="RRM_dom"/>
</dbReference>
<evidence type="ECO:0000256" key="1">
    <source>
        <dbReference type="ARBA" id="ARBA00022884"/>
    </source>
</evidence>
<evidence type="ECO:0000313" key="3">
    <source>
        <dbReference type="EMBL" id="MFD2918466.1"/>
    </source>
</evidence>
<organism evidence="3 4">
    <name type="scientific">Terrimonas rubra</name>
    <dbReference type="NCBI Taxonomy" id="1035890"/>
    <lineage>
        <taxon>Bacteria</taxon>
        <taxon>Pseudomonadati</taxon>
        <taxon>Bacteroidota</taxon>
        <taxon>Chitinophagia</taxon>
        <taxon>Chitinophagales</taxon>
        <taxon>Chitinophagaceae</taxon>
        <taxon>Terrimonas</taxon>
    </lineage>
</organism>
<comment type="caution">
    <text evidence="3">The sequence shown here is derived from an EMBL/GenBank/DDBJ whole genome shotgun (WGS) entry which is preliminary data.</text>
</comment>
<dbReference type="EMBL" id="JBHUOZ010000001">
    <property type="protein sequence ID" value="MFD2918466.1"/>
    <property type="molecule type" value="Genomic_DNA"/>
</dbReference>
<dbReference type="PROSITE" id="PS50102">
    <property type="entry name" value="RRM"/>
    <property type="match status" value="1"/>
</dbReference>
<dbReference type="Gene3D" id="3.30.70.330">
    <property type="match status" value="1"/>
</dbReference>
<dbReference type="InterPro" id="IPR050441">
    <property type="entry name" value="RBM"/>
</dbReference>
<dbReference type="InterPro" id="IPR012677">
    <property type="entry name" value="Nucleotide-bd_a/b_plait_sf"/>
</dbReference>
<feature type="domain" description="RRM" evidence="2">
    <location>
        <begin position="1"/>
        <end position="79"/>
    </location>
</feature>
<gene>
    <name evidence="3" type="ORF">ACFS6H_02020</name>
</gene>
<reference evidence="4" key="1">
    <citation type="journal article" date="2019" name="Int. J. Syst. Evol. Microbiol.">
        <title>The Global Catalogue of Microorganisms (GCM) 10K type strain sequencing project: providing services to taxonomists for standard genome sequencing and annotation.</title>
        <authorList>
            <consortium name="The Broad Institute Genomics Platform"/>
            <consortium name="The Broad Institute Genome Sequencing Center for Infectious Disease"/>
            <person name="Wu L."/>
            <person name="Ma J."/>
        </authorList>
    </citation>
    <scope>NUCLEOTIDE SEQUENCE [LARGE SCALE GENOMIC DNA]</scope>
    <source>
        <strain evidence="4">KCTC 23299</strain>
    </source>
</reference>
<evidence type="ECO:0000259" key="2">
    <source>
        <dbReference type="PROSITE" id="PS50102"/>
    </source>
</evidence>
<name>A0ABW6A1M2_9BACT</name>
<keyword evidence="1" id="KW-0694">RNA-binding</keyword>
<evidence type="ECO:0000313" key="4">
    <source>
        <dbReference type="Proteomes" id="UP001597511"/>
    </source>
</evidence>
<accession>A0ABW6A1M2</accession>
<dbReference type="Pfam" id="PF00076">
    <property type="entry name" value="RRM_1"/>
    <property type="match status" value="1"/>
</dbReference>